<evidence type="ECO:0000313" key="4">
    <source>
        <dbReference type="Proteomes" id="UP000198688"/>
    </source>
</evidence>
<evidence type="ECO:0008006" key="5">
    <source>
        <dbReference type="Google" id="ProtNLM"/>
    </source>
</evidence>
<evidence type="ECO:0000313" key="3">
    <source>
        <dbReference type="EMBL" id="SDS63592.1"/>
    </source>
</evidence>
<proteinExistence type="predicted"/>
<accession>A0A1H1TTQ7</accession>
<feature type="region of interest" description="Disordered" evidence="1">
    <location>
        <begin position="35"/>
        <end position="76"/>
    </location>
</feature>
<organism evidence="3 4">
    <name type="scientific">Actinoplanes derwentensis</name>
    <dbReference type="NCBI Taxonomy" id="113562"/>
    <lineage>
        <taxon>Bacteria</taxon>
        <taxon>Bacillati</taxon>
        <taxon>Actinomycetota</taxon>
        <taxon>Actinomycetes</taxon>
        <taxon>Micromonosporales</taxon>
        <taxon>Micromonosporaceae</taxon>
        <taxon>Actinoplanes</taxon>
    </lineage>
</organism>
<name>A0A1H1TTQ7_9ACTN</name>
<dbReference type="STRING" id="113562.SAMN04489716_1239"/>
<dbReference type="Proteomes" id="UP000198688">
    <property type="component" value="Chromosome I"/>
</dbReference>
<dbReference type="AlphaFoldDB" id="A0A1H1TTQ7"/>
<sequence length="76" mass="7891">MNRTMRLLVTGTGLIAGAMFLAGPALATTECCQPEIPVSTPESGTASHSPKPGDPEEEIVTNFHSGPWFPAPVGVN</sequence>
<dbReference type="EMBL" id="LT629758">
    <property type="protein sequence ID" value="SDS63592.1"/>
    <property type="molecule type" value="Genomic_DNA"/>
</dbReference>
<feature type="chain" id="PRO_5009261512" description="Secreted protein" evidence="2">
    <location>
        <begin position="28"/>
        <end position="76"/>
    </location>
</feature>
<dbReference type="RefSeq" id="WP_157751313.1">
    <property type="nucleotide sequence ID" value="NZ_BOMJ01000020.1"/>
</dbReference>
<gene>
    <name evidence="3" type="ORF">SAMN04489716_1239</name>
</gene>
<keyword evidence="2" id="KW-0732">Signal</keyword>
<evidence type="ECO:0000256" key="1">
    <source>
        <dbReference type="SAM" id="MobiDB-lite"/>
    </source>
</evidence>
<reference evidence="3 4" key="1">
    <citation type="submission" date="2016-10" db="EMBL/GenBank/DDBJ databases">
        <authorList>
            <person name="de Groot N.N."/>
        </authorList>
    </citation>
    <scope>NUCLEOTIDE SEQUENCE [LARGE SCALE GENOMIC DNA]</scope>
    <source>
        <strain evidence="3 4">DSM 43941</strain>
    </source>
</reference>
<feature type="signal peptide" evidence="2">
    <location>
        <begin position="1"/>
        <end position="27"/>
    </location>
</feature>
<protein>
    <recommendedName>
        <fullName evidence="5">Secreted protein</fullName>
    </recommendedName>
</protein>
<evidence type="ECO:0000256" key="2">
    <source>
        <dbReference type="SAM" id="SignalP"/>
    </source>
</evidence>
<keyword evidence="4" id="KW-1185">Reference proteome</keyword>